<accession>A0A816DP05</accession>
<sequence>QINWSVARSKQSLIEELKRAVKKIRPEIVLQSCESWTKRLHRYIQQIRQAFEWVELYFEKVLFTDDGSFHSTCIETVTPDKLVMNLATSLKFLSSDEDGPMTKMYFFDPKSKEAK</sequence>
<comment type="caution">
    <text evidence="1">The sequence shown here is derived from an EMBL/GenBank/DDBJ whole genome shotgun (WGS) entry which is preliminary data.</text>
</comment>
<dbReference type="EMBL" id="CAJOBC010113397">
    <property type="protein sequence ID" value="CAF4540034.1"/>
    <property type="molecule type" value="Genomic_DNA"/>
</dbReference>
<organism evidence="1 3">
    <name type="scientific">Didymodactylos carnosus</name>
    <dbReference type="NCBI Taxonomy" id="1234261"/>
    <lineage>
        <taxon>Eukaryota</taxon>
        <taxon>Metazoa</taxon>
        <taxon>Spiralia</taxon>
        <taxon>Gnathifera</taxon>
        <taxon>Rotifera</taxon>
        <taxon>Eurotatoria</taxon>
        <taxon>Bdelloidea</taxon>
        <taxon>Philodinida</taxon>
        <taxon>Philodinidae</taxon>
        <taxon>Didymodactylos</taxon>
    </lineage>
</organism>
<dbReference type="Proteomes" id="UP000681722">
    <property type="component" value="Unassembled WGS sequence"/>
</dbReference>
<proteinExistence type="predicted"/>
<dbReference type="Proteomes" id="UP000663829">
    <property type="component" value="Unassembled WGS sequence"/>
</dbReference>
<dbReference type="AlphaFoldDB" id="A0A816DP05"/>
<name>A0A816DP05_9BILA</name>
<gene>
    <name evidence="1" type="ORF">GPM918_LOCUS44621</name>
    <name evidence="2" type="ORF">SRO942_LOCUS46553</name>
</gene>
<dbReference type="EMBL" id="CAJNOQ010045145">
    <property type="protein sequence ID" value="CAF1635438.1"/>
    <property type="molecule type" value="Genomic_DNA"/>
</dbReference>
<evidence type="ECO:0000313" key="3">
    <source>
        <dbReference type="Proteomes" id="UP000663829"/>
    </source>
</evidence>
<feature type="non-terminal residue" evidence="1">
    <location>
        <position position="1"/>
    </location>
</feature>
<evidence type="ECO:0000313" key="2">
    <source>
        <dbReference type="EMBL" id="CAF4540034.1"/>
    </source>
</evidence>
<reference evidence="1" key="1">
    <citation type="submission" date="2021-02" db="EMBL/GenBank/DDBJ databases">
        <authorList>
            <person name="Nowell W R."/>
        </authorList>
    </citation>
    <scope>NUCLEOTIDE SEQUENCE</scope>
</reference>
<evidence type="ECO:0000313" key="1">
    <source>
        <dbReference type="EMBL" id="CAF1635438.1"/>
    </source>
</evidence>
<protein>
    <submittedName>
        <fullName evidence="1">Uncharacterized protein</fullName>
    </submittedName>
</protein>
<keyword evidence="3" id="KW-1185">Reference proteome</keyword>
<dbReference type="OrthoDB" id="9971063at2759"/>